<dbReference type="Proteomes" id="UP001305414">
    <property type="component" value="Unassembled WGS sequence"/>
</dbReference>
<protein>
    <submittedName>
        <fullName evidence="1">Uncharacterized protein</fullName>
    </submittedName>
</protein>
<reference evidence="1 2" key="1">
    <citation type="submission" date="2023-10" db="EMBL/GenBank/DDBJ databases">
        <title>Draft genome sequence of Xylaria bambusicola isolate GMP-LS, the root and basal stem rot pathogen of sugarcane in Indonesia.</title>
        <authorList>
            <person name="Selvaraj P."/>
            <person name="Muralishankar V."/>
            <person name="Muruganantham S."/>
            <person name="Sp S."/>
            <person name="Haryani S."/>
            <person name="Lau K.J.X."/>
            <person name="Naqvi N.I."/>
        </authorList>
    </citation>
    <scope>NUCLEOTIDE SEQUENCE [LARGE SCALE GENOMIC DNA]</scope>
    <source>
        <strain evidence="1">GMP-LS</strain>
    </source>
</reference>
<organism evidence="1 2">
    <name type="scientific">Xylaria bambusicola</name>
    <dbReference type="NCBI Taxonomy" id="326684"/>
    <lineage>
        <taxon>Eukaryota</taxon>
        <taxon>Fungi</taxon>
        <taxon>Dikarya</taxon>
        <taxon>Ascomycota</taxon>
        <taxon>Pezizomycotina</taxon>
        <taxon>Sordariomycetes</taxon>
        <taxon>Xylariomycetidae</taxon>
        <taxon>Xylariales</taxon>
        <taxon>Xylariaceae</taxon>
        <taxon>Xylaria</taxon>
    </lineage>
</organism>
<sequence length="93" mass="10139">MAMNGKPPTYMTTLADPVEPGVDCSRIDNLHETDSTAYALESSLPIEKPRTGKIRGCEQYPPKLLEGLLDVLDVDLPGAYISSTRMIVALNEC</sequence>
<dbReference type="AlphaFoldDB" id="A0AAN7UJV7"/>
<name>A0AAN7UJV7_9PEZI</name>
<keyword evidence="2" id="KW-1185">Reference proteome</keyword>
<comment type="caution">
    <text evidence="1">The sequence shown here is derived from an EMBL/GenBank/DDBJ whole genome shotgun (WGS) entry which is preliminary data.</text>
</comment>
<dbReference type="EMBL" id="JAWHQM010000003">
    <property type="protein sequence ID" value="KAK5626441.1"/>
    <property type="molecule type" value="Genomic_DNA"/>
</dbReference>
<proteinExistence type="predicted"/>
<accession>A0AAN7UJV7</accession>
<gene>
    <name evidence="1" type="ORF">RRF57_002156</name>
</gene>
<evidence type="ECO:0000313" key="1">
    <source>
        <dbReference type="EMBL" id="KAK5626441.1"/>
    </source>
</evidence>
<evidence type="ECO:0000313" key="2">
    <source>
        <dbReference type="Proteomes" id="UP001305414"/>
    </source>
</evidence>